<protein>
    <submittedName>
        <fullName evidence="3">AC9 transposase</fullName>
    </submittedName>
</protein>
<gene>
    <name evidence="3" type="ORF">KK1_031141</name>
</gene>
<organism evidence="3 4">
    <name type="scientific">Cajanus cajan</name>
    <name type="common">Pigeon pea</name>
    <name type="synonym">Cajanus indicus</name>
    <dbReference type="NCBI Taxonomy" id="3821"/>
    <lineage>
        <taxon>Eukaryota</taxon>
        <taxon>Viridiplantae</taxon>
        <taxon>Streptophyta</taxon>
        <taxon>Embryophyta</taxon>
        <taxon>Tracheophyta</taxon>
        <taxon>Spermatophyta</taxon>
        <taxon>Magnoliopsida</taxon>
        <taxon>eudicotyledons</taxon>
        <taxon>Gunneridae</taxon>
        <taxon>Pentapetalae</taxon>
        <taxon>rosids</taxon>
        <taxon>fabids</taxon>
        <taxon>Fabales</taxon>
        <taxon>Fabaceae</taxon>
        <taxon>Papilionoideae</taxon>
        <taxon>50 kb inversion clade</taxon>
        <taxon>NPAAA clade</taxon>
        <taxon>indigoferoid/millettioid clade</taxon>
        <taxon>Phaseoleae</taxon>
        <taxon>Cajanus</taxon>
    </lineage>
</organism>
<dbReference type="SUPFAM" id="SSF53098">
    <property type="entry name" value="Ribonuclease H-like"/>
    <property type="match status" value="1"/>
</dbReference>
<dbReference type="InterPro" id="IPR008906">
    <property type="entry name" value="HATC_C_dom"/>
</dbReference>
<feature type="domain" description="HAT C-terminal dimerisation" evidence="1">
    <location>
        <begin position="154"/>
        <end position="188"/>
    </location>
</feature>
<dbReference type="PANTHER" id="PTHR23272:SF161">
    <property type="entry name" value="ZINC FINGER BED DOMAIN-CONTAINING PROTEIN RICESLEEPER 1-LIKE"/>
    <property type="match status" value="1"/>
</dbReference>
<dbReference type="Gramene" id="C.cajan_29837.t">
    <property type="protein sequence ID" value="C.cajan_29837.t"/>
    <property type="gene ID" value="C.cajan_29837"/>
</dbReference>
<name>A0A151RXI8_CAJCA</name>
<evidence type="ECO:0000313" key="4">
    <source>
        <dbReference type="Proteomes" id="UP000075243"/>
    </source>
</evidence>
<dbReference type="PANTHER" id="PTHR23272">
    <property type="entry name" value="BED FINGER-RELATED"/>
    <property type="match status" value="1"/>
</dbReference>
<reference evidence="3" key="1">
    <citation type="journal article" date="2012" name="Nat. Biotechnol.">
        <title>Draft genome sequence of pigeonpea (Cajanus cajan), an orphan legume crop of resource-poor farmers.</title>
        <authorList>
            <person name="Varshney R.K."/>
            <person name="Chen W."/>
            <person name="Li Y."/>
            <person name="Bharti A.K."/>
            <person name="Saxena R.K."/>
            <person name="Schlueter J.A."/>
            <person name="Donoghue M.T."/>
            <person name="Azam S."/>
            <person name="Fan G."/>
            <person name="Whaley A.M."/>
            <person name="Farmer A.D."/>
            <person name="Sheridan J."/>
            <person name="Iwata A."/>
            <person name="Tuteja R."/>
            <person name="Penmetsa R.V."/>
            <person name="Wu W."/>
            <person name="Upadhyaya H.D."/>
            <person name="Yang S.P."/>
            <person name="Shah T."/>
            <person name="Saxena K.B."/>
            <person name="Michael T."/>
            <person name="McCombie W.R."/>
            <person name="Yang B."/>
            <person name="Zhang G."/>
            <person name="Yang H."/>
            <person name="Wang J."/>
            <person name="Spillane C."/>
            <person name="Cook D.R."/>
            <person name="May G.D."/>
            <person name="Xu X."/>
            <person name="Jackson S.A."/>
        </authorList>
    </citation>
    <scope>NUCLEOTIDE SEQUENCE [LARGE SCALE GENOMIC DNA]</scope>
</reference>
<dbReference type="EMBL" id="KQ483533">
    <property type="protein sequence ID" value="KYP47269.1"/>
    <property type="molecule type" value="Genomic_DNA"/>
</dbReference>
<feature type="domain" description="hAT-like transposase RNase-H fold" evidence="2">
    <location>
        <begin position="30"/>
        <end position="115"/>
    </location>
</feature>
<proteinExistence type="predicted"/>
<dbReference type="Pfam" id="PF14372">
    <property type="entry name" value="hAT-like_RNase-H"/>
    <property type="match status" value="1"/>
</dbReference>
<dbReference type="InterPro" id="IPR012337">
    <property type="entry name" value="RNaseH-like_sf"/>
</dbReference>
<dbReference type="Pfam" id="PF05699">
    <property type="entry name" value="Dimer_Tnp_hAT"/>
    <property type="match status" value="1"/>
</dbReference>
<dbReference type="InterPro" id="IPR025525">
    <property type="entry name" value="hAT-like_transposase_RNase-H"/>
</dbReference>
<sequence length="195" mass="22039">MFCALLFLDFPVQWKSAYLMLETALEYCVLSLVHIQLIDWSRSSDNFLSPMALKMKVKFDKYWNKCSLALAVAAVLDPRVQMKLVEYYYSLIYGSTVLERIKEVSDGIKELFNAYSICSTVIDQGSALPGSSLPSTSRSSRDRLEGFDRFLHEAPELAFSTGGRVLDFSRSSLNSDTREALICTQDWLRNESGGN</sequence>
<dbReference type="AlphaFoldDB" id="A0A151RXI8"/>
<evidence type="ECO:0000313" key="3">
    <source>
        <dbReference type="EMBL" id="KYP47269.1"/>
    </source>
</evidence>
<evidence type="ECO:0000259" key="2">
    <source>
        <dbReference type="Pfam" id="PF14372"/>
    </source>
</evidence>
<dbReference type="GO" id="GO:0003677">
    <property type="term" value="F:DNA binding"/>
    <property type="evidence" value="ECO:0007669"/>
    <property type="project" value="InterPro"/>
</dbReference>
<keyword evidence="4" id="KW-1185">Reference proteome</keyword>
<dbReference type="GO" id="GO:0046983">
    <property type="term" value="F:protein dimerization activity"/>
    <property type="evidence" value="ECO:0007669"/>
    <property type="project" value="InterPro"/>
</dbReference>
<dbReference type="Proteomes" id="UP000075243">
    <property type="component" value="Unassembled WGS sequence"/>
</dbReference>
<evidence type="ECO:0000259" key="1">
    <source>
        <dbReference type="Pfam" id="PF05699"/>
    </source>
</evidence>
<dbReference type="STRING" id="3821.A0A151RXI8"/>
<accession>A0A151RXI8</accession>